<dbReference type="RefSeq" id="WP_114399882.1">
    <property type="nucleotide sequence ID" value="NZ_QEIM01000162.1"/>
</dbReference>
<accession>A0A368T760</accession>
<evidence type="ECO:0008006" key="3">
    <source>
        <dbReference type="Google" id="ProtNLM"/>
    </source>
</evidence>
<reference evidence="1 2" key="1">
    <citation type="submission" date="2018-04" db="EMBL/GenBank/DDBJ databases">
        <title>Novel actinobacteria from marine sediment.</title>
        <authorList>
            <person name="Ng Z.Y."/>
            <person name="Tan G.Y.A."/>
        </authorList>
    </citation>
    <scope>NUCLEOTIDE SEQUENCE [LARGE SCALE GENOMIC DNA]</scope>
    <source>
        <strain evidence="1 2">TPS81</strain>
    </source>
</reference>
<keyword evidence="2" id="KW-1185">Reference proteome</keyword>
<gene>
    <name evidence="1" type="ORF">DEF24_10260</name>
</gene>
<comment type="caution">
    <text evidence="1">The sequence shown here is derived from an EMBL/GenBank/DDBJ whole genome shotgun (WGS) entry which is preliminary data.</text>
</comment>
<organism evidence="1 2">
    <name type="scientific">Marinitenerispora sediminis</name>
    <dbReference type="NCBI Taxonomy" id="1931232"/>
    <lineage>
        <taxon>Bacteria</taxon>
        <taxon>Bacillati</taxon>
        <taxon>Actinomycetota</taxon>
        <taxon>Actinomycetes</taxon>
        <taxon>Streptosporangiales</taxon>
        <taxon>Nocardiopsidaceae</taxon>
        <taxon>Marinitenerispora</taxon>
    </lineage>
</organism>
<sequence length="70" mass="7776">MHSGTPCSEIARAAVAAYISGDISTRELEQWMIAFAITCSVDAFIQNPERYIGHIRHMVALTEDIPLSLR</sequence>
<proteinExistence type="predicted"/>
<dbReference type="AlphaFoldDB" id="A0A368T760"/>
<dbReference type="Proteomes" id="UP000253318">
    <property type="component" value="Unassembled WGS sequence"/>
</dbReference>
<evidence type="ECO:0000313" key="1">
    <source>
        <dbReference type="EMBL" id="RCV59344.1"/>
    </source>
</evidence>
<protein>
    <recommendedName>
        <fullName evidence="3">MmgE/PrpD family protein</fullName>
    </recommendedName>
</protein>
<evidence type="ECO:0000313" key="2">
    <source>
        <dbReference type="Proteomes" id="UP000253318"/>
    </source>
</evidence>
<dbReference type="EMBL" id="QEIN01000063">
    <property type="protein sequence ID" value="RCV59344.1"/>
    <property type="molecule type" value="Genomic_DNA"/>
</dbReference>
<name>A0A368T760_9ACTN</name>